<dbReference type="GO" id="GO:0005524">
    <property type="term" value="F:ATP binding"/>
    <property type="evidence" value="ECO:0007669"/>
    <property type="project" value="UniProtKB-UniRule"/>
</dbReference>
<dbReference type="Pfam" id="PF00041">
    <property type="entry name" value="fn3"/>
    <property type="match status" value="1"/>
</dbReference>
<dbReference type="PROSITE" id="PS50853">
    <property type="entry name" value="FN3"/>
    <property type="match status" value="2"/>
</dbReference>
<feature type="domain" description="Fibrinogen C-terminal" evidence="32">
    <location>
        <begin position="1132"/>
        <end position="1363"/>
    </location>
</feature>
<dbReference type="InterPro" id="IPR002181">
    <property type="entry name" value="Fibrinogen_a/b/g_C_dom"/>
</dbReference>
<keyword evidence="15 26" id="KW-0067">ATP-binding</keyword>
<dbReference type="Gene3D" id="3.90.215.10">
    <property type="entry name" value="Gamma Fibrinogen, chain A, domain 1"/>
    <property type="match status" value="2"/>
</dbReference>
<dbReference type="SUPFAM" id="SSF56496">
    <property type="entry name" value="Fibrinogen C-terminal domain-like"/>
    <property type="match status" value="2"/>
</dbReference>
<feature type="domain" description="Protein kinase" evidence="28">
    <location>
        <begin position="2104"/>
        <end position="2376"/>
    </location>
</feature>
<evidence type="ECO:0000256" key="13">
    <source>
        <dbReference type="ARBA" id="ARBA00022741"/>
    </source>
</evidence>
<dbReference type="GO" id="GO:0005886">
    <property type="term" value="C:plasma membrane"/>
    <property type="evidence" value="ECO:0007669"/>
    <property type="project" value="TreeGrafter"/>
</dbReference>
<keyword evidence="34" id="KW-1185">Reference proteome</keyword>
<evidence type="ECO:0000256" key="16">
    <source>
        <dbReference type="ARBA" id="ARBA00022989"/>
    </source>
</evidence>
<comment type="catalytic activity">
    <reaction evidence="23">
        <text>L-tyrosyl-[protein] + ATP = O-phospho-L-tyrosyl-[protein] + ADP + H(+)</text>
        <dbReference type="Rhea" id="RHEA:10596"/>
        <dbReference type="Rhea" id="RHEA-COMP:10136"/>
        <dbReference type="Rhea" id="RHEA-COMP:20101"/>
        <dbReference type="ChEBI" id="CHEBI:15378"/>
        <dbReference type="ChEBI" id="CHEBI:30616"/>
        <dbReference type="ChEBI" id="CHEBI:46858"/>
        <dbReference type="ChEBI" id="CHEBI:61978"/>
        <dbReference type="ChEBI" id="CHEBI:456216"/>
        <dbReference type="EC" id="2.7.10.1"/>
    </reaction>
</comment>
<protein>
    <recommendedName>
        <fullName evidence="5">receptor protein-tyrosine kinase</fullName>
        <ecNumber evidence="5">2.7.10.1</ecNumber>
    </recommendedName>
</protein>
<evidence type="ECO:0000256" key="9">
    <source>
        <dbReference type="ARBA" id="ARBA00022679"/>
    </source>
</evidence>
<dbReference type="CDD" id="cd00087">
    <property type="entry name" value="FReD"/>
    <property type="match status" value="2"/>
</dbReference>
<evidence type="ECO:0000256" key="8">
    <source>
        <dbReference type="ARBA" id="ARBA00022553"/>
    </source>
</evidence>
<keyword evidence="8" id="KW-0597">Phosphoprotein</keyword>
<evidence type="ECO:0000256" key="2">
    <source>
        <dbReference type="ARBA" id="ARBA00004498"/>
    </source>
</evidence>
<feature type="binding site" evidence="26">
    <location>
        <position position="2135"/>
    </location>
    <ligand>
        <name>ATP</name>
        <dbReference type="ChEBI" id="CHEBI:30616"/>
    </ligand>
</feature>
<evidence type="ECO:0000256" key="10">
    <source>
        <dbReference type="ARBA" id="ARBA00022692"/>
    </source>
</evidence>
<gene>
    <name evidence="33" type="primary">FGFR3</name>
    <name evidence="33" type="ORF">BLAG_LOCUS5976</name>
</gene>
<dbReference type="SUPFAM" id="SSF49265">
    <property type="entry name" value="Fibronectin type III"/>
    <property type="match status" value="1"/>
</dbReference>
<dbReference type="EMBL" id="OV696698">
    <property type="protein sequence ID" value="CAH1242708.1"/>
    <property type="molecule type" value="Genomic_DNA"/>
</dbReference>
<evidence type="ECO:0000256" key="25">
    <source>
        <dbReference type="PROSITE-ProRule" id="PRU00076"/>
    </source>
</evidence>
<evidence type="ECO:0000313" key="33">
    <source>
        <dbReference type="EMBL" id="CAH1242708.1"/>
    </source>
</evidence>
<keyword evidence="16" id="KW-1133">Transmembrane helix</keyword>
<evidence type="ECO:0000256" key="4">
    <source>
        <dbReference type="ARBA" id="ARBA00008673"/>
    </source>
</evidence>
<dbReference type="SUPFAM" id="SSF47769">
    <property type="entry name" value="SAM/Pointed domain"/>
    <property type="match status" value="1"/>
</dbReference>
<dbReference type="InterPro" id="IPR014716">
    <property type="entry name" value="Fibrinogen_a/b/g_C_1"/>
</dbReference>
<dbReference type="InterPro" id="IPR036116">
    <property type="entry name" value="FN3_sf"/>
</dbReference>
<dbReference type="FunFam" id="1.10.510.10:FF:000190">
    <property type="entry name" value="Proto-oncogene tyrosine-protein kinase receptor Ret"/>
    <property type="match status" value="1"/>
</dbReference>
<evidence type="ECO:0000313" key="34">
    <source>
        <dbReference type="Proteomes" id="UP000838412"/>
    </source>
</evidence>
<evidence type="ECO:0000256" key="12">
    <source>
        <dbReference type="ARBA" id="ARBA00022737"/>
    </source>
</evidence>
<evidence type="ECO:0000256" key="15">
    <source>
        <dbReference type="ARBA" id="ARBA00022840"/>
    </source>
</evidence>
<reference evidence="33" key="1">
    <citation type="submission" date="2022-01" db="EMBL/GenBank/DDBJ databases">
        <authorList>
            <person name="Braso-Vives M."/>
        </authorList>
    </citation>
    <scope>NUCLEOTIDE SEQUENCE</scope>
</reference>
<dbReference type="Gene3D" id="1.10.510.10">
    <property type="entry name" value="Transferase(Phosphotransferase) domain 1"/>
    <property type="match status" value="1"/>
</dbReference>
<dbReference type="PANTHER" id="PTHR24416">
    <property type="entry name" value="TYROSINE-PROTEIN KINASE RECEPTOR"/>
    <property type="match status" value="1"/>
</dbReference>
<dbReference type="SUPFAM" id="SSF56112">
    <property type="entry name" value="Protein kinase-like (PK-like)"/>
    <property type="match status" value="1"/>
</dbReference>
<dbReference type="PROSITE" id="PS00022">
    <property type="entry name" value="EGF_1"/>
    <property type="match status" value="4"/>
</dbReference>
<dbReference type="Gene3D" id="2.170.300.10">
    <property type="entry name" value="Tie2 ligand-binding domain superfamily"/>
    <property type="match status" value="4"/>
</dbReference>
<dbReference type="Proteomes" id="UP000838412">
    <property type="component" value="Chromosome 13"/>
</dbReference>
<dbReference type="SMART" id="SM00186">
    <property type="entry name" value="FBG"/>
    <property type="match status" value="2"/>
</dbReference>
<dbReference type="InterPro" id="IPR011009">
    <property type="entry name" value="Kinase-like_dom_sf"/>
</dbReference>
<dbReference type="InterPro" id="IPR000742">
    <property type="entry name" value="EGF"/>
</dbReference>
<dbReference type="PROSITE" id="PS50026">
    <property type="entry name" value="EGF_3"/>
    <property type="match status" value="4"/>
</dbReference>
<dbReference type="InterPro" id="IPR013761">
    <property type="entry name" value="SAM/pointed_sf"/>
</dbReference>
<dbReference type="PRINTS" id="PR00109">
    <property type="entry name" value="TYRKINASE"/>
</dbReference>
<evidence type="ECO:0000256" key="11">
    <source>
        <dbReference type="ARBA" id="ARBA00022729"/>
    </source>
</evidence>
<keyword evidence="7 25" id="KW-0245">EGF-like domain</keyword>
<evidence type="ECO:0000256" key="7">
    <source>
        <dbReference type="ARBA" id="ARBA00022536"/>
    </source>
</evidence>
<dbReference type="CDD" id="cd00192">
    <property type="entry name" value="PTKc"/>
    <property type="match status" value="1"/>
</dbReference>
<evidence type="ECO:0000256" key="26">
    <source>
        <dbReference type="PROSITE-ProRule" id="PRU10141"/>
    </source>
</evidence>
<dbReference type="SMART" id="SM00454">
    <property type="entry name" value="SAM"/>
    <property type="match status" value="1"/>
</dbReference>
<evidence type="ECO:0000256" key="1">
    <source>
        <dbReference type="ARBA" id="ARBA00004479"/>
    </source>
</evidence>
<dbReference type="SMART" id="SM00060">
    <property type="entry name" value="FN3"/>
    <property type="match status" value="2"/>
</dbReference>
<dbReference type="PROSITE" id="PS00107">
    <property type="entry name" value="PROTEIN_KINASE_ATP"/>
    <property type="match status" value="1"/>
</dbReference>
<dbReference type="SMART" id="SM00181">
    <property type="entry name" value="EGF"/>
    <property type="match status" value="11"/>
</dbReference>
<keyword evidence="6" id="KW-0272">Extracellular matrix</keyword>
<dbReference type="InterPro" id="IPR036056">
    <property type="entry name" value="Fibrinogen-like_C"/>
</dbReference>
<accession>A0A8J9YVY2</accession>
<keyword evidence="14" id="KW-0418">Kinase</keyword>
<keyword evidence="18" id="KW-0829">Tyrosine-protein kinase</keyword>
<keyword evidence="22" id="KW-0393">Immunoglobulin domain</keyword>
<feature type="domain" description="EGF-like" evidence="29">
    <location>
        <begin position="655"/>
        <end position="702"/>
    </location>
</feature>
<evidence type="ECO:0000256" key="19">
    <source>
        <dbReference type="ARBA" id="ARBA00023157"/>
    </source>
</evidence>
<evidence type="ECO:0000256" key="20">
    <source>
        <dbReference type="ARBA" id="ARBA00023170"/>
    </source>
</evidence>
<dbReference type="CDD" id="cd00063">
    <property type="entry name" value="FN3"/>
    <property type="match status" value="2"/>
</dbReference>
<feature type="domain" description="Fibronectin type-III" evidence="31">
    <location>
        <begin position="1405"/>
        <end position="1504"/>
    </location>
</feature>
<dbReference type="InterPro" id="IPR001660">
    <property type="entry name" value="SAM"/>
</dbReference>
<feature type="domain" description="EGF-like" evidence="29">
    <location>
        <begin position="1363"/>
        <end position="1402"/>
    </location>
</feature>
<dbReference type="SMART" id="SM00219">
    <property type="entry name" value="TyrKc"/>
    <property type="match status" value="1"/>
</dbReference>
<organism evidence="33 34">
    <name type="scientific">Branchiostoma lanceolatum</name>
    <name type="common">Common lancelet</name>
    <name type="synonym">Amphioxus lanceolatum</name>
    <dbReference type="NCBI Taxonomy" id="7740"/>
    <lineage>
        <taxon>Eukaryota</taxon>
        <taxon>Metazoa</taxon>
        <taxon>Chordata</taxon>
        <taxon>Cephalochordata</taxon>
        <taxon>Leptocardii</taxon>
        <taxon>Amphioxiformes</taxon>
        <taxon>Branchiostomatidae</taxon>
        <taxon>Branchiostoma</taxon>
    </lineage>
</organism>
<name>A0A8J9YVY2_BRALA</name>
<comment type="function">
    <text evidence="24">Receptor for basic fibroblast growth factor.</text>
</comment>
<evidence type="ECO:0000256" key="3">
    <source>
        <dbReference type="ARBA" id="ARBA00006692"/>
    </source>
</evidence>
<dbReference type="PROSITE" id="PS50835">
    <property type="entry name" value="IG_LIKE"/>
    <property type="match status" value="1"/>
</dbReference>
<feature type="compositionally biased region" description="Low complexity" evidence="27">
    <location>
        <begin position="1490"/>
        <end position="1501"/>
    </location>
</feature>
<dbReference type="Pfam" id="PF00536">
    <property type="entry name" value="SAM_1"/>
    <property type="match status" value="1"/>
</dbReference>
<keyword evidence="12" id="KW-0677">Repeat</keyword>
<dbReference type="PROSITE" id="PS01186">
    <property type="entry name" value="EGF_2"/>
    <property type="match status" value="1"/>
</dbReference>
<dbReference type="PANTHER" id="PTHR24416:SF617">
    <property type="entry name" value="RET ONCOGENE, ISOFORM A"/>
    <property type="match status" value="1"/>
</dbReference>
<evidence type="ECO:0000256" key="23">
    <source>
        <dbReference type="ARBA" id="ARBA00051243"/>
    </source>
</evidence>
<evidence type="ECO:0000259" key="32">
    <source>
        <dbReference type="PROSITE" id="PS51406"/>
    </source>
</evidence>
<dbReference type="InterPro" id="IPR003599">
    <property type="entry name" value="Ig_sub"/>
</dbReference>
<evidence type="ECO:0000256" key="18">
    <source>
        <dbReference type="ARBA" id="ARBA00023137"/>
    </source>
</evidence>
<keyword evidence="13 26" id="KW-0547">Nucleotide-binding</keyword>
<evidence type="ECO:0000256" key="6">
    <source>
        <dbReference type="ARBA" id="ARBA00022530"/>
    </source>
</evidence>
<sequence length="2391" mass="258186">MEVFVGSGARHERRALGVLGLVVCMATVVTGVVDVTIVSKYPFFEESADTWLYCYFTGSLINQNGYEFGVEVDTGSGTGFTGQRGSGSVSGGKSVRILDDAGDFRVGAFSCQVSDGSQTDNAITFKMKSQADVWPVTFTVTANTGDPVTLQMVQKSSRTGILEWRKDGVGGTVLAGQNGLNLTIASVQSSDEGIYECYYQGDTERKQGIMRLIVRGCAENKWGPSCSGDCPVCYNGGVCDDITGECVCPSGFLGTYCESACANDKIGTSCDKQCDGGDCTGQLLCVMDPYGCSCAPGLMGIQCNTGEYCYDTRECEGGDCTGQLLCVMDPYGCSCAPGLMGIQCDTVCPDGLYGAGCTQTCHCANGPAACNKTTGACTGGCYDFWTGDSCQIRTATVSYEDLFTKEEGRFFGESSDHITAYNDIDADECARRCLQGYGSYDGVNPPCLSFNHRPARSSETNRARCWLRRSDEDTAVSAGSEWEMWPYRNYYQRKSILAPQDCADIFALGIRNSHVYTIGHPQPFQAYCDMDTDGGGWTVIQRRQDGSVPFDKSWTEYEQGFGNTSGEYWLGLENIHSLTTQKQNELYVYLEDWEMNSRFARYITFSVGDAGSKYTATVTGYNSTSTAGNDLDPSSTTQKINNVKFSTHDQDNDINSAHCTALFGQASSLRLCQNGRILTSGPEVSGLYVCECASGWNGPSCDQACTPGEFGPDCTGTCHCAGGDSVCDVMTGVCSSGGCEAGWMGSDCQTVCELSEFGPDCTGTCHCASGGSVCDIRTGVCSSGGCEAGWKGSDCQTACTAGEFGPDCTGTCHCAGGGSVCDIRTGVCSGGGCEAGWKGNDCQTACAPGEFGPDCTGTCRCASGDSVCDVMTGVCSSGGCQAGWEGNNCQDACAPGEFGPDCTGTCRCASGDSVCDVMTGVCSSGGCQAGWEGNNCQTVCSPGEFGPDCTGTCHCASGSSVCDIRTGVCSSGGCEAGWKGSDCQTECPDGLYGADCTQTCHCANGPAACDRKTGVCAGVCVDFWTGNSCHIRTATVSYVDLFTKEDGRFFGDSPEHITAYDNIDADECARRCLQGYGSYDGVNPPCLSFNHRPAGSPEGVSARCWLRSSDKDTAVSSGSEWTGWPYRNYYQRKHILAPQDCTDMFALGIQYSHVYTIGHPQPFQAYCDMDTDGGGWTVIQRRQDGSVPFDKTWAEYEQGFGNPSGEYWLGLENIHSLTTQKQNELYVYLEDWEMDSRFARYSTFSVGGSGSKFSATVTGYNSTSTAGNDLDPSKGSQKINNVKFSTIDQDNDINSAHCTALFGQGGWWNPQSCGQAWLNGQYLTGCSVPAPPSCSQADGIVWYSWKGFAYSLKTAVMMIRPNNFSASSFKPCQNGGILTLGPADSGLYNCACADGWHGAYCNQERLDDVTVNVATVNSTTLRVTWAVGVTGNLDIIDSQVRYKRSDTEDWGDWESAGVSGVNGDDYIYGLRPSFMYDVQVRVNNSLGWSDPGNGTGTTADAPPGPPRKLQAAPSSHSSVHLTWAPPIEPNGEIINYTVQYGASELCNETELPQEVTTTDGGTTTVIEDLDPYTDYTFRVRGATSAGEGDLSNCTSTRTSEYYPTAPVIQTFADQHDCNCRTPNIPRPVQLHVAWRRPDHIHGQLQAYRVSLYNSTGGEPFYQENMTSGLQQENLTAVVTSLLLQPAHNYSVTVTYADTPLHNLDESEPGVSYDTLGSGEHQWSKSLDDLPANSLVRVTVRAKTCAEGDKGDEFTCQVSRVEPPPIPVLPTGPPPNPSDTSFPMVLPKVSERNGPIRCCQIIVITMKEDESLDGLKTRVGEPDVMLTEDAPEDGKTQPYVALSLSTEKYKVTAVVQIGEGGPCGHQWCCERSELADPRIAKTSGNRELLSGEKYTAAVRCYVDPGAGSRRRKRSTERLFTTSEYIEPVITETVNQDKPATASIAGGSATALLLLVFVIVGIICYRKRQTNDDHGLTGPQIGLKTITVDDQPNKEAAENPSCTALDEDSLPYETTIYSIADLVTVDDVVEFLRAKGFGQYAAAFRYHKVDGEGAMSLTYAMLADLVPEIGPRAKLYKAFQELKDNPDSTESSRPVHSDWEIPRSSLTLGKILGKGQFGEVRMGELRKRGVTQTVAVKTLKASAEERDKEDLKGELDIMVTVGRHDNIISLVGACTVEGPLTLVVEYAPNGCLKDWLKNNRPKELNQTDDKIIATSGIQLPMDQLILFGVHIANGMSHLAAMQCVHRDLAARNVLLGPDLTAKISDFGLSRDIYEESEYVKSTKSQLPLRWIAYESLFYHVYTTQSDVWSFGILLWEIMTMGKKPYGRMTGKELMKLLPDGYRLEKPALCPQDVYDVMKSCWETLPENRPTFPQLKATLDRISQDYKTYASLLK</sequence>
<comment type="subcellular location">
    <subcellularLocation>
        <location evidence="1">Membrane</location>
        <topology evidence="1">Single-pass type I membrane protein</topology>
    </subcellularLocation>
    <subcellularLocation>
        <location evidence="2">Secreted</location>
        <location evidence="2">Extracellular space</location>
        <location evidence="2">Extracellular matrix</location>
    </subcellularLocation>
</comment>
<evidence type="ECO:0000256" key="21">
    <source>
        <dbReference type="ARBA" id="ARBA00023180"/>
    </source>
</evidence>
<dbReference type="InterPro" id="IPR036179">
    <property type="entry name" value="Ig-like_dom_sf"/>
</dbReference>
<dbReference type="GO" id="GO:0004714">
    <property type="term" value="F:transmembrane receptor protein tyrosine kinase activity"/>
    <property type="evidence" value="ECO:0007669"/>
    <property type="project" value="UniProtKB-EC"/>
</dbReference>
<evidence type="ECO:0000259" key="31">
    <source>
        <dbReference type="PROSITE" id="PS50853"/>
    </source>
</evidence>
<dbReference type="InterPro" id="IPR000719">
    <property type="entry name" value="Prot_kinase_dom"/>
</dbReference>
<keyword evidence="21" id="KW-0325">Glycoprotein</keyword>
<dbReference type="OrthoDB" id="18487at2759"/>
<dbReference type="PROSITE" id="PS00109">
    <property type="entry name" value="PROTEIN_KINASE_TYR"/>
    <property type="match status" value="1"/>
</dbReference>
<dbReference type="InterPro" id="IPR020635">
    <property type="entry name" value="Tyr_kinase_cat_dom"/>
</dbReference>
<evidence type="ECO:0000256" key="27">
    <source>
        <dbReference type="SAM" id="MobiDB-lite"/>
    </source>
</evidence>
<evidence type="ECO:0000259" key="30">
    <source>
        <dbReference type="PROSITE" id="PS50835"/>
    </source>
</evidence>
<feature type="disulfide bond" evidence="25">
    <location>
        <begin position="1392"/>
        <end position="1401"/>
    </location>
</feature>
<dbReference type="PROSITE" id="PS51406">
    <property type="entry name" value="FIBRINOGEN_C_2"/>
    <property type="match status" value="2"/>
</dbReference>
<keyword evidence="11" id="KW-0732">Signal</keyword>
<evidence type="ECO:0000256" key="14">
    <source>
        <dbReference type="ARBA" id="ARBA00022777"/>
    </source>
</evidence>
<keyword evidence="9" id="KW-0808">Transferase</keyword>
<dbReference type="Gene3D" id="3.30.200.20">
    <property type="entry name" value="Phosphorylase Kinase, domain 1"/>
    <property type="match status" value="1"/>
</dbReference>
<feature type="domain" description="Ig-like" evidence="30">
    <location>
        <begin position="135"/>
        <end position="197"/>
    </location>
</feature>
<dbReference type="Gene3D" id="2.60.40.10">
    <property type="entry name" value="Immunoglobulins"/>
    <property type="match status" value="3"/>
</dbReference>
<dbReference type="PROSITE" id="PS50011">
    <property type="entry name" value="PROTEIN_KINASE_DOM"/>
    <property type="match status" value="1"/>
</dbReference>
<dbReference type="FunFam" id="3.30.200.20:FF:000593">
    <property type="entry name" value="Predicted protein"/>
    <property type="match status" value="1"/>
</dbReference>
<dbReference type="GO" id="GO:0007169">
    <property type="term" value="P:cell surface receptor protein tyrosine kinase signaling pathway"/>
    <property type="evidence" value="ECO:0007669"/>
    <property type="project" value="TreeGrafter"/>
</dbReference>
<dbReference type="InterPro" id="IPR008266">
    <property type="entry name" value="Tyr_kinase_AS"/>
</dbReference>
<dbReference type="GO" id="GO:0043235">
    <property type="term" value="C:receptor complex"/>
    <property type="evidence" value="ECO:0007669"/>
    <property type="project" value="TreeGrafter"/>
</dbReference>
<dbReference type="SUPFAM" id="SSF48726">
    <property type="entry name" value="Immunoglobulin"/>
    <property type="match status" value="1"/>
</dbReference>
<dbReference type="InterPro" id="IPR007110">
    <property type="entry name" value="Ig-like_dom"/>
</dbReference>
<dbReference type="InterPro" id="IPR013783">
    <property type="entry name" value="Ig-like_fold"/>
</dbReference>
<dbReference type="SMART" id="SM00409">
    <property type="entry name" value="IG"/>
    <property type="match status" value="1"/>
</dbReference>
<evidence type="ECO:0000256" key="22">
    <source>
        <dbReference type="ARBA" id="ARBA00023319"/>
    </source>
</evidence>
<feature type="disulfide bond" evidence="25">
    <location>
        <begin position="248"/>
        <end position="257"/>
    </location>
</feature>
<feature type="disulfide bond" evidence="25">
    <location>
        <begin position="692"/>
        <end position="701"/>
    </location>
</feature>
<keyword evidence="17" id="KW-0472">Membrane</keyword>
<evidence type="ECO:0000256" key="17">
    <source>
        <dbReference type="ARBA" id="ARBA00023136"/>
    </source>
</evidence>
<feature type="domain" description="EGF-like" evidence="29">
    <location>
        <begin position="222"/>
        <end position="258"/>
    </location>
</feature>
<dbReference type="NCBIfam" id="NF040941">
    <property type="entry name" value="GGGWT_bact"/>
    <property type="match status" value="2"/>
</dbReference>
<feature type="region of interest" description="Disordered" evidence="27">
    <location>
        <begin position="1487"/>
        <end position="1514"/>
    </location>
</feature>
<dbReference type="InterPro" id="IPR001245">
    <property type="entry name" value="Ser-Thr/Tyr_kinase_cat_dom"/>
</dbReference>
<dbReference type="InterPro" id="IPR017441">
    <property type="entry name" value="Protein_kinase_ATP_BS"/>
</dbReference>
<evidence type="ECO:0000259" key="29">
    <source>
        <dbReference type="PROSITE" id="PS50026"/>
    </source>
</evidence>
<dbReference type="Gene3D" id="1.10.150.50">
    <property type="entry name" value="Transcription Factor, Ets-1"/>
    <property type="match status" value="1"/>
</dbReference>
<keyword evidence="10" id="KW-0812">Transmembrane</keyword>
<keyword evidence="19 25" id="KW-1015">Disulfide bond</keyword>
<feature type="disulfide bond" evidence="25">
    <location>
        <begin position="335"/>
        <end position="344"/>
    </location>
</feature>
<keyword evidence="20" id="KW-0675">Receptor</keyword>
<feature type="domain" description="EGF-like" evidence="29">
    <location>
        <begin position="311"/>
        <end position="345"/>
    </location>
</feature>
<feature type="domain" description="Fibrinogen C-terminal" evidence="32">
    <location>
        <begin position="493"/>
        <end position="673"/>
    </location>
</feature>
<comment type="caution">
    <text evidence="25">Lacks conserved residue(s) required for the propagation of feature annotation.</text>
</comment>
<evidence type="ECO:0000259" key="28">
    <source>
        <dbReference type="PROSITE" id="PS50011"/>
    </source>
</evidence>
<comment type="similarity">
    <text evidence="4">Belongs to the tenascin family.</text>
</comment>
<dbReference type="Gene3D" id="2.10.25.10">
    <property type="entry name" value="Laminin"/>
    <property type="match status" value="1"/>
</dbReference>
<dbReference type="Pfam" id="PF07714">
    <property type="entry name" value="PK_Tyr_Ser-Thr"/>
    <property type="match status" value="1"/>
</dbReference>
<keyword evidence="6" id="KW-0964">Secreted</keyword>
<evidence type="ECO:0000256" key="24">
    <source>
        <dbReference type="ARBA" id="ARBA00056965"/>
    </source>
</evidence>
<dbReference type="EC" id="2.7.10.1" evidence="5"/>
<dbReference type="InterPro" id="IPR050122">
    <property type="entry name" value="RTK"/>
</dbReference>
<evidence type="ECO:0000256" key="5">
    <source>
        <dbReference type="ARBA" id="ARBA00011902"/>
    </source>
</evidence>
<dbReference type="Pfam" id="PF00147">
    <property type="entry name" value="Fibrinogen_C"/>
    <property type="match status" value="2"/>
</dbReference>
<feature type="domain" description="Fibronectin type-III" evidence="31">
    <location>
        <begin position="1505"/>
        <end position="1601"/>
    </location>
</feature>
<dbReference type="InterPro" id="IPR003961">
    <property type="entry name" value="FN3_dom"/>
</dbReference>
<proteinExistence type="inferred from homology"/>
<comment type="similarity">
    <text evidence="3">Belongs to the protein kinase superfamily. CAMK Ser/Thr protein kinase family.</text>
</comment>